<dbReference type="InterPro" id="IPR001138">
    <property type="entry name" value="Zn2Cys6_DnaBD"/>
</dbReference>
<keyword evidence="4 7" id="KW-0472">Membrane</keyword>
<evidence type="ECO:0000256" key="3">
    <source>
        <dbReference type="ARBA" id="ARBA00022989"/>
    </source>
</evidence>
<feature type="transmembrane region" description="Helical" evidence="7">
    <location>
        <begin position="480"/>
        <end position="502"/>
    </location>
</feature>
<dbReference type="InterPro" id="IPR036864">
    <property type="entry name" value="Zn2-C6_fun-type_DNA-bd_sf"/>
</dbReference>
<evidence type="ECO:0000256" key="6">
    <source>
        <dbReference type="SAM" id="MobiDB-lite"/>
    </source>
</evidence>
<dbReference type="Pfam" id="PF11951">
    <property type="entry name" value="Fungal_trans_2"/>
    <property type="match status" value="1"/>
</dbReference>
<comment type="subcellular location">
    <subcellularLocation>
        <location evidence="1">Membrane</location>
        <topology evidence="1">Multi-pass membrane protein</topology>
    </subcellularLocation>
</comment>
<feature type="domain" description="Zn(2)-C6 fungal-type" evidence="8">
    <location>
        <begin position="38"/>
        <end position="68"/>
    </location>
</feature>
<dbReference type="SUPFAM" id="SSF57701">
    <property type="entry name" value="Zn2/Cys6 DNA-binding domain"/>
    <property type="match status" value="1"/>
</dbReference>
<protein>
    <recommendedName>
        <fullName evidence="8">Zn(2)-C6 fungal-type domain-containing protein</fullName>
    </recommendedName>
</protein>
<evidence type="ECO:0000313" key="9">
    <source>
        <dbReference type="EMBL" id="KAG7286006.1"/>
    </source>
</evidence>
<feature type="transmembrane region" description="Helical" evidence="7">
    <location>
        <begin position="514"/>
        <end position="532"/>
    </location>
</feature>
<evidence type="ECO:0000256" key="5">
    <source>
        <dbReference type="ARBA" id="ARBA00023242"/>
    </source>
</evidence>
<comment type="caution">
    <text evidence="9">The sequence shown here is derived from an EMBL/GenBank/DDBJ whole genome shotgun (WGS) entry which is preliminary data.</text>
</comment>
<feature type="transmembrane region" description="Helical" evidence="7">
    <location>
        <begin position="552"/>
        <end position="578"/>
    </location>
</feature>
<dbReference type="PANTHER" id="PTHR31465:SF15">
    <property type="entry name" value="LIPID TRANSPORTER ATNI-RELATED"/>
    <property type="match status" value="1"/>
</dbReference>
<evidence type="ECO:0000256" key="2">
    <source>
        <dbReference type="ARBA" id="ARBA00022692"/>
    </source>
</evidence>
<feature type="transmembrane region" description="Helical" evidence="7">
    <location>
        <begin position="599"/>
        <end position="616"/>
    </location>
</feature>
<evidence type="ECO:0000256" key="4">
    <source>
        <dbReference type="ARBA" id="ARBA00023136"/>
    </source>
</evidence>
<keyword evidence="3 7" id="KW-1133">Transmembrane helix</keyword>
<name>A0AAD4HWI2_9PEZI</name>
<feature type="compositionally biased region" description="Low complexity" evidence="6">
    <location>
        <begin position="17"/>
        <end position="30"/>
    </location>
</feature>
<evidence type="ECO:0000259" key="8">
    <source>
        <dbReference type="PROSITE" id="PS50048"/>
    </source>
</evidence>
<reference evidence="9" key="1">
    <citation type="submission" date="2023-02" db="EMBL/GenBank/DDBJ databases">
        <authorList>
            <person name="Palmer J.M."/>
        </authorList>
    </citation>
    <scope>NUCLEOTIDE SEQUENCE</scope>
    <source>
        <strain evidence="9">FW57</strain>
    </source>
</reference>
<feature type="transmembrane region" description="Helical" evidence="7">
    <location>
        <begin position="447"/>
        <end position="468"/>
    </location>
</feature>
<feature type="transmembrane region" description="Helical" evidence="7">
    <location>
        <begin position="414"/>
        <end position="435"/>
    </location>
</feature>
<dbReference type="PROSITE" id="PS00463">
    <property type="entry name" value="ZN2_CY6_FUNGAL_1"/>
    <property type="match status" value="1"/>
</dbReference>
<keyword evidence="10" id="KW-1185">Reference proteome</keyword>
<accession>A0AAD4HWI2</accession>
<keyword evidence="5" id="KW-0539">Nucleus</keyword>
<dbReference type="GO" id="GO:0016020">
    <property type="term" value="C:membrane"/>
    <property type="evidence" value="ECO:0007669"/>
    <property type="project" value="UniProtKB-SubCell"/>
</dbReference>
<sequence length="709" mass="78177">MSEPPKTPNKERPSNKPTRQPGRGRPVPGRGHAKSRKGCFNCKKRRVKCSEELPCCRGCGRLGLDCQYPQPPRLALVPSRTPSTASSPLRLEDLRFFHHFLTVAYPSLPFGLDDIWQTVAAMAHEYDFLAHAILGLAAQHLTASTKSDFAVQALDHRVSAITALNAALSRPCLAREDADARFAAAIVLTFQSSYMADGMMEFLSMLRGWMVIQTTVVPSMTESIFHAITEETYVGSMKTLLGPPAGGDESAAGEDLRGTLRDFMASLKLVAPLCQSTAELHYMASMERIARLSHSSPVNACLELVPLYAATNDMDTTEFAHFTRPTNLTAQILLAHFWMLTHVLQRHALGPARAYAVRDDILFQWVETAAQRLPESHRRHQNVVHNNDTSPAQCTTAIPDSRGYVPPSSCNAHYGFYPSWEWNLAFAAGFFLTSLCHGAQMVATRKWFCWVVVMGAVWELACFVLRTLGAFDQQNGDYVVVPGINAFVYMVVARLVYFLLPTGEQKILRLSPRWLAKVFVAADVISFFIQAAGGGMLADQSGGATVEMGQRVYMAGIGVQLAFVVLFVVVTVLFALRLERLMRAGLVEAKCNLALIRPLVWSVLAVIALIVVRIVFRFVEFSGGVSASNPILANEAYQLGLDALPMLLALFIMNAMHPGRVLKGPESSFPRTWPRRWKAKLGGGSEYQGMETSSVELNSRNAQEQHVNA</sequence>
<feature type="compositionally biased region" description="Polar residues" evidence="6">
    <location>
        <begin position="690"/>
        <end position="709"/>
    </location>
</feature>
<dbReference type="Pfam" id="PF04479">
    <property type="entry name" value="RTA1"/>
    <property type="match status" value="1"/>
</dbReference>
<evidence type="ECO:0000256" key="7">
    <source>
        <dbReference type="SAM" id="Phobius"/>
    </source>
</evidence>
<organism evidence="9 10">
    <name type="scientific">Staphylotrichum longicolle</name>
    <dbReference type="NCBI Taxonomy" id="669026"/>
    <lineage>
        <taxon>Eukaryota</taxon>
        <taxon>Fungi</taxon>
        <taxon>Dikarya</taxon>
        <taxon>Ascomycota</taxon>
        <taxon>Pezizomycotina</taxon>
        <taxon>Sordariomycetes</taxon>
        <taxon>Sordariomycetidae</taxon>
        <taxon>Sordariales</taxon>
        <taxon>Chaetomiaceae</taxon>
        <taxon>Staphylotrichum</taxon>
    </lineage>
</organism>
<evidence type="ECO:0000313" key="10">
    <source>
        <dbReference type="Proteomes" id="UP001197093"/>
    </source>
</evidence>
<dbReference type="GO" id="GO:0000981">
    <property type="term" value="F:DNA-binding transcription factor activity, RNA polymerase II-specific"/>
    <property type="evidence" value="ECO:0007669"/>
    <property type="project" value="InterPro"/>
</dbReference>
<dbReference type="AlphaFoldDB" id="A0AAD4HWI2"/>
<dbReference type="InterPro" id="IPR007568">
    <property type="entry name" value="RTA1"/>
</dbReference>
<dbReference type="PANTHER" id="PTHR31465">
    <property type="entry name" value="PROTEIN RTA1-RELATED"/>
    <property type="match status" value="1"/>
</dbReference>
<dbReference type="Proteomes" id="UP001197093">
    <property type="component" value="Unassembled WGS sequence"/>
</dbReference>
<dbReference type="CDD" id="cd00067">
    <property type="entry name" value="GAL4"/>
    <property type="match status" value="1"/>
</dbReference>
<dbReference type="InterPro" id="IPR021858">
    <property type="entry name" value="Fun_TF"/>
</dbReference>
<keyword evidence="2 7" id="KW-0812">Transmembrane</keyword>
<dbReference type="GO" id="GO:0008270">
    <property type="term" value="F:zinc ion binding"/>
    <property type="evidence" value="ECO:0007669"/>
    <property type="project" value="InterPro"/>
</dbReference>
<proteinExistence type="predicted"/>
<evidence type="ECO:0000256" key="1">
    <source>
        <dbReference type="ARBA" id="ARBA00004141"/>
    </source>
</evidence>
<dbReference type="SMART" id="SM00066">
    <property type="entry name" value="GAL4"/>
    <property type="match status" value="1"/>
</dbReference>
<dbReference type="PROSITE" id="PS50048">
    <property type="entry name" value="ZN2_CY6_FUNGAL_2"/>
    <property type="match status" value="1"/>
</dbReference>
<dbReference type="Pfam" id="PF00172">
    <property type="entry name" value="Zn_clus"/>
    <property type="match status" value="1"/>
</dbReference>
<feature type="transmembrane region" description="Helical" evidence="7">
    <location>
        <begin position="636"/>
        <end position="653"/>
    </location>
</feature>
<dbReference type="EMBL" id="JAHCVI010000004">
    <property type="protein sequence ID" value="KAG7286006.1"/>
    <property type="molecule type" value="Genomic_DNA"/>
</dbReference>
<feature type="region of interest" description="Disordered" evidence="6">
    <location>
        <begin position="1"/>
        <end position="37"/>
    </location>
</feature>
<feature type="region of interest" description="Disordered" evidence="6">
    <location>
        <begin position="684"/>
        <end position="709"/>
    </location>
</feature>
<dbReference type="Gene3D" id="4.10.240.10">
    <property type="entry name" value="Zn(2)-C6 fungal-type DNA-binding domain"/>
    <property type="match status" value="1"/>
</dbReference>
<gene>
    <name evidence="9" type="ORF">NEMBOFW57_008303</name>
</gene>